<keyword evidence="6" id="KW-1185">Reference proteome</keyword>
<name>A0A238X9Z2_HALVU</name>
<dbReference type="InterPro" id="IPR029062">
    <property type="entry name" value="Class_I_gatase-like"/>
</dbReference>
<dbReference type="SUPFAM" id="SSF52540">
    <property type="entry name" value="P-loop containing nucleoside triphosphate hydrolases"/>
    <property type="match status" value="1"/>
</dbReference>
<dbReference type="EMBL" id="FZNQ01000015">
    <property type="protein sequence ID" value="SNR55442.1"/>
    <property type="molecule type" value="Genomic_DNA"/>
</dbReference>
<gene>
    <name evidence="5" type="ORF">SAMN06264855_1152</name>
</gene>
<dbReference type="PANTHER" id="PTHR43873">
    <property type="entry name" value="COBYRINATE A,C-DIAMIDE SYNTHASE"/>
    <property type="match status" value="1"/>
</dbReference>
<dbReference type="InterPro" id="IPR004484">
    <property type="entry name" value="CbiA/CobB_synth"/>
</dbReference>
<evidence type="ECO:0000256" key="1">
    <source>
        <dbReference type="ARBA" id="ARBA00022573"/>
    </source>
</evidence>
<dbReference type="GO" id="GO:0009236">
    <property type="term" value="P:cobalamin biosynthetic process"/>
    <property type="evidence" value="ECO:0007669"/>
    <property type="project" value="UniProtKB-KW"/>
</dbReference>
<reference evidence="5 6" key="1">
    <citation type="submission" date="2017-06" db="EMBL/GenBank/DDBJ databases">
        <authorList>
            <person name="Kim H.J."/>
            <person name="Triplett B.A."/>
        </authorList>
    </citation>
    <scope>NUCLEOTIDE SEQUENCE [LARGE SCALE GENOMIC DNA]</scope>
    <source>
        <strain evidence="5 6">DSM 8800</strain>
    </source>
</reference>
<dbReference type="Gene3D" id="3.40.50.300">
    <property type="entry name" value="P-loop containing nucleotide triphosphate hydrolases"/>
    <property type="match status" value="1"/>
</dbReference>
<dbReference type="AlphaFoldDB" id="A0A238X9Z2"/>
<evidence type="ECO:0000259" key="4">
    <source>
        <dbReference type="Pfam" id="PF07685"/>
    </source>
</evidence>
<keyword evidence="1" id="KW-0169">Cobalamin biosynthesis</keyword>
<proteinExistence type="predicted"/>
<dbReference type="NCBIfam" id="NF002204">
    <property type="entry name" value="PRK01077.1"/>
    <property type="match status" value="1"/>
</dbReference>
<evidence type="ECO:0000256" key="3">
    <source>
        <dbReference type="SAM" id="MobiDB-lite"/>
    </source>
</evidence>
<dbReference type="NCBIfam" id="TIGR00379">
    <property type="entry name" value="cobB"/>
    <property type="match status" value="1"/>
</dbReference>
<sequence>MEGIVIAGTASNVGKTVTTLAVTRALSDAGYVPIPAKTGPDYIDPSHHTAITGTQSRTLDTWMQGVDGLRENLHRSAKTIERDVASGKREPASATGEGVKSPIAVVEGMMGLYDGSVTSTAATAAALDVPVVLVVDAAAGMQSVGATALGFKAYATHAELPPEVTRTVDDPRVNVVGVIAARAHPGTHADGIKRSIPDGMTWLGYVPPMNDLEIPDRHLGLHMGSEVSIPTDAIAKAAETIDGEAIARMATPVPGPQPSEEDDGRSERTRSPPNEATVAVAVDEAFRFIYPATLERLRELAAVVTFAPTAGEDLPACDAVYLPGGYPESHGPALEGSPALSSLADRAADGLPILGECGGLMALVESLTTTDGGTYRMAGVLPGTVTMRDRYQALDHVEFVATEDNATATAGERHRGHEFHYSAHTFPGGEAFDVESDARFVFDMARGKGIDGEHDGLSEYRTVGTYSHRHPASGAFDNLVEAARTYSRGP</sequence>
<evidence type="ECO:0000313" key="6">
    <source>
        <dbReference type="Proteomes" id="UP000198397"/>
    </source>
</evidence>
<accession>A0A238X9Z2</accession>
<organism evidence="5 6">
    <name type="scientific">Halorubrum vacuolatum</name>
    <name type="common">Natronobacterium vacuolatum</name>
    <dbReference type="NCBI Taxonomy" id="63740"/>
    <lineage>
        <taxon>Archaea</taxon>
        <taxon>Methanobacteriati</taxon>
        <taxon>Methanobacteriota</taxon>
        <taxon>Stenosarchaea group</taxon>
        <taxon>Halobacteria</taxon>
        <taxon>Halobacteriales</taxon>
        <taxon>Haloferacaceae</taxon>
        <taxon>Halorubrum</taxon>
    </lineage>
</organism>
<dbReference type="SUPFAM" id="SSF52317">
    <property type="entry name" value="Class I glutamine amidotransferase-like"/>
    <property type="match status" value="1"/>
</dbReference>
<dbReference type="Pfam" id="PF13500">
    <property type="entry name" value="AAA_26"/>
    <property type="match status" value="1"/>
</dbReference>
<feature type="domain" description="CobB/CobQ-like glutamine amidotransferase" evidence="4">
    <location>
        <begin position="277"/>
        <end position="473"/>
    </location>
</feature>
<dbReference type="CDD" id="cd03130">
    <property type="entry name" value="GATase1_CobB"/>
    <property type="match status" value="1"/>
</dbReference>
<dbReference type="InterPro" id="IPR027417">
    <property type="entry name" value="P-loop_NTPase"/>
</dbReference>
<keyword evidence="2" id="KW-0315">Glutamine amidotransferase</keyword>
<dbReference type="InterPro" id="IPR011698">
    <property type="entry name" value="GATase_3"/>
</dbReference>
<dbReference type="Pfam" id="PF07685">
    <property type="entry name" value="GATase_3"/>
    <property type="match status" value="1"/>
</dbReference>
<dbReference type="RefSeq" id="WP_089385407.1">
    <property type="nucleotide sequence ID" value="NZ_FZNQ01000015.1"/>
</dbReference>
<evidence type="ECO:0000313" key="5">
    <source>
        <dbReference type="EMBL" id="SNR55442.1"/>
    </source>
</evidence>
<dbReference type="GO" id="GO:0042242">
    <property type="term" value="F:cobyrinic acid a,c-diamide synthase activity"/>
    <property type="evidence" value="ECO:0007669"/>
    <property type="project" value="InterPro"/>
</dbReference>
<dbReference type="PROSITE" id="PS51274">
    <property type="entry name" value="GATASE_COBBQ"/>
    <property type="match status" value="1"/>
</dbReference>
<dbReference type="Gene3D" id="3.40.50.880">
    <property type="match status" value="1"/>
</dbReference>
<feature type="region of interest" description="Disordered" evidence="3">
    <location>
        <begin position="248"/>
        <end position="275"/>
    </location>
</feature>
<protein>
    <submittedName>
        <fullName evidence="5">Hydrogenobyrinic acid a,c-diamide synthase (Glutamine-hydrolysing) /cobyrinate a,c-diamide synthase</fullName>
    </submittedName>
</protein>
<dbReference type="Proteomes" id="UP000198397">
    <property type="component" value="Unassembled WGS sequence"/>
</dbReference>
<evidence type="ECO:0000256" key="2">
    <source>
        <dbReference type="ARBA" id="ARBA00022962"/>
    </source>
</evidence>
<dbReference type="OrthoDB" id="8896at2157"/>
<dbReference type="PANTHER" id="PTHR43873:SF1">
    <property type="entry name" value="COBYRINATE A,C-DIAMIDE SYNTHASE"/>
    <property type="match status" value="1"/>
</dbReference>